<dbReference type="EMBL" id="MSFI01000012">
    <property type="protein sequence ID" value="OMP67068.1"/>
    <property type="molecule type" value="Genomic_DNA"/>
</dbReference>
<evidence type="ECO:0000259" key="1">
    <source>
        <dbReference type="Pfam" id="PF06114"/>
    </source>
</evidence>
<dbReference type="STRING" id="1714355.BTO28_08785"/>
<evidence type="ECO:0000313" key="3">
    <source>
        <dbReference type="Proteomes" id="UP000188613"/>
    </source>
</evidence>
<gene>
    <name evidence="2" type="ORF">BTO28_08785</name>
</gene>
<dbReference type="InterPro" id="IPR010359">
    <property type="entry name" value="IrrE_HExxH"/>
</dbReference>
<dbReference type="AlphaFoldDB" id="A0A1V2A7U5"/>
<dbReference type="Proteomes" id="UP000188613">
    <property type="component" value="Unassembled WGS sequence"/>
</dbReference>
<reference evidence="2 3" key="1">
    <citation type="submission" date="2016-12" db="EMBL/GenBank/DDBJ databases">
        <title>Domibacillus sp. SAB 38T whole genome sequencing.</title>
        <authorList>
            <person name="Verma A."/>
            <person name="Ojha A.K."/>
            <person name="Krishnamurthi S."/>
        </authorList>
    </citation>
    <scope>NUCLEOTIDE SEQUENCE [LARGE SCALE GENOMIC DNA]</scope>
    <source>
        <strain evidence="2 3">SAB 38</strain>
    </source>
</reference>
<evidence type="ECO:0000313" key="2">
    <source>
        <dbReference type="EMBL" id="OMP67068.1"/>
    </source>
</evidence>
<feature type="domain" description="IrrE N-terminal-like" evidence="1">
    <location>
        <begin position="25"/>
        <end position="148"/>
    </location>
</feature>
<organism evidence="2 3">
    <name type="scientific">Domibacillus epiphyticus</name>
    <dbReference type="NCBI Taxonomy" id="1714355"/>
    <lineage>
        <taxon>Bacteria</taxon>
        <taxon>Bacillati</taxon>
        <taxon>Bacillota</taxon>
        <taxon>Bacilli</taxon>
        <taxon>Bacillales</taxon>
        <taxon>Bacillaceae</taxon>
        <taxon>Domibacillus</taxon>
    </lineage>
</organism>
<proteinExistence type="predicted"/>
<dbReference type="RefSeq" id="WP_076765351.1">
    <property type="nucleotide sequence ID" value="NZ_MSFI01000012.1"/>
</dbReference>
<name>A0A1V2A7U5_9BACI</name>
<protein>
    <recommendedName>
        <fullName evidence="1">IrrE N-terminal-like domain-containing protein</fullName>
    </recommendedName>
</protein>
<dbReference type="OrthoDB" id="2417909at2"/>
<accession>A0A1V2A7U5</accession>
<keyword evidence="3" id="KW-1185">Reference proteome</keyword>
<dbReference type="Gene3D" id="1.10.10.2910">
    <property type="match status" value="1"/>
</dbReference>
<sequence>MTYVKSHLEDFIENLYTKISITSPEQLDIELIARRLNIEVGYSHKKSKCAELDGIMMIRLNENLHKEEQWQEFAHEVCHLLRHSGNQTELPFPFVQLQEWQANSFALYFCIPTFMLDEIELPDNELEAIAEVALTFGVEYAFAEERLERWWIQKAGFLYGQRSNFPSRL</sequence>
<dbReference type="Pfam" id="PF06114">
    <property type="entry name" value="Peptidase_M78"/>
    <property type="match status" value="1"/>
</dbReference>
<comment type="caution">
    <text evidence="2">The sequence shown here is derived from an EMBL/GenBank/DDBJ whole genome shotgun (WGS) entry which is preliminary data.</text>
</comment>